<dbReference type="Gene3D" id="3.40.50.2000">
    <property type="entry name" value="Glycogen Phosphorylase B"/>
    <property type="match status" value="1"/>
</dbReference>
<comment type="caution">
    <text evidence="1">The sequence shown here is derived from an EMBL/GenBank/DDBJ whole genome shotgun (WGS) entry which is preliminary data.</text>
</comment>
<reference evidence="1 2" key="1">
    <citation type="journal article" date="2019" name="Int. J. Syst. Evol. Microbiol.">
        <title>The Global Catalogue of Microorganisms (GCM) 10K type strain sequencing project: providing services to taxonomists for standard genome sequencing and annotation.</title>
        <authorList>
            <consortium name="The Broad Institute Genomics Platform"/>
            <consortium name="The Broad Institute Genome Sequencing Center for Infectious Disease"/>
            <person name="Wu L."/>
            <person name="Ma J."/>
        </authorList>
    </citation>
    <scope>NUCLEOTIDE SEQUENCE [LARGE SCALE GENOMIC DNA]</scope>
    <source>
        <strain evidence="1 2">JCM 14319</strain>
    </source>
</reference>
<dbReference type="SUPFAM" id="SSF53756">
    <property type="entry name" value="UDP-Glycosyltransferase/glycogen phosphorylase"/>
    <property type="match status" value="1"/>
</dbReference>
<evidence type="ECO:0000313" key="1">
    <source>
        <dbReference type="EMBL" id="GAA1749364.1"/>
    </source>
</evidence>
<dbReference type="Proteomes" id="UP001500506">
    <property type="component" value="Unassembled WGS sequence"/>
</dbReference>
<sequence length="358" mass="40059">MSNSESEGIFSVVARRRIPRIAYVAHGVNGKHPGSAHVRVIRRARKALRDGDAWVVQLDVDAFIANAVDHEFDAILVQRDAVEPTKVEPLITAAKKRHIRLVAEIDDDLLSATAVERLIDQGYDPVRLERMQRLIRFADRVVVSTKPLAGIVSTVNRSVRVVPNVVDPELWTRLRTAHDVAEPREQLRVLYMGSSTHAEDAELLREPFERLIAEEAPIALETVGISERDEPWRERFDIPGDKTNYPAFVAWLLDNRDRWDLAVAPLAPTAFNEHKSDLKFLEYSMLGLPTVASDFGPYRGHGQHGLTLARTPDDWYSALRSVLAAPDALASAATTARSYVESERTLTDSGAWIRAILN</sequence>
<evidence type="ECO:0008006" key="3">
    <source>
        <dbReference type="Google" id="ProtNLM"/>
    </source>
</evidence>
<dbReference type="EMBL" id="BAAANH010000001">
    <property type="protein sequence ID" value="GAA1749364.1"/>
    <property type="molecule type" value="Genomic_DNA"/>
</dbReference>
<evidence type="ECO:0000313" key="2">
    <source>
        <dbReference type="Proteomes" id="UP001500506"/>
    </source>
</evidence>
<name>A0ABN2K6I5_9MICO</name>
<keyword evidence="2" id="KW-1185">Reference proteome</keyword>
<protein>
    <recommendedName>
        <fullName evidence="3">Glycosyltransferase</fullName>
    </recommendedName>
</protein>
<proteinExistence type="predicted"/>
<accession>A0ABN2K6I5</accession>
<dbReference type="Pfam" id="PF13692">
    <property type="entry name" value="Glyco_trans_1_4"/>
    <property type="match status" value="1"/>
</dbReference>
<gene>
    <name evidence="1" type="ORF">GCM10009747_03220</name>
</gene>
<organism evidence="1 2">
    <name type="scientific">Agromyces humatus</name>
    <dbReference type="NCBI Taxonomy" id="279573"/>
    <lineage>
        <taxon>Bacteria</taxon>
        <taxon>Bacillati</taxon>
        <taxon>Actinomycetota</taxon>
        <taxon>Actinomycetes</taxon>
        <taxon>Micrococcales</taxon>
        <taxon>Microbacteriaceae</taxon>
        <taxon>Agromyces</taxon>
    </lineage>
</organism>